<dbReference type="AlphaFoldDB" id="A0A7Y9T4G1"/>
<gene>
    <name evidence="2" type="ORF">HDF12_003825</name>
</gene>
<evidence type="ECO:0000256" key="1">
    <source>
        <dbReference type="SAM" id="MobiDB-lite"/>
    </source>
</evidence>
<reference evidence="2 3" key="1">
    <citation type="submission" date="2020-07" db="EMBL/GenBank/DDBJ databases">
        <title>Genomic Encyclopedia of Type Strains, Phase IV (KMG-V): Genome sequencing to study the core and pangenomes of soil and plant-associated prokaryotes.</title>
        <authorList>
            <person name="Whitman W."/>
        </authorList>
    </citation>
    <scope>NUCLEOTIDE SEQUENCE [LARGE SCALE GENOMIC DNA]</scope>
    <source>
        <strain evidence="2 3">M8UP30</strain>
    </source>
</reference>
<feature type="compositionally biased region" description="Polar residues" evidence="1">
    <location>
        <begin position="54"/>
        <end position="64"/>
    </location>
</feature>
<feature type="region of interest" description="Disordered" evidence="1">
    <location>
        <begin position="1"/>
        <end position="64"/>
    </location>
</feature>
<organism evidence="2 3">
    <name type="scientific">Tunturiibacter lichenicola</name>
    <dbReference type="NCBI Taxonomy" id="2051959"/>
    <lineage>
        <taxon>Bacteria</taxon>
        <taxon>Pseudomonadati</taxon>
        <taxon>Acidobacteriota</taxon>
        <taxon>Terriglobia</taxon>
        <taxon>Terriglobales</taxon>
        <taxon>Acidobacteriaceae</taxon>
        <taxon>Tunturiibacter</taxon>
    </lineage>
</organism>
<name>A0A7Y9T4G1_9BACT</name>
<comment type="caution">
    <text evidence="2">The sequence shown here is derived from an EMBL/GenBank/DDBJ whole genome shotgun (WGS) entry which is preliminary data.</text>
</comment>
<evidence type="ECO:0000313" key="2">
    <source>
        <dbReference type="EMBL" id="NYF53426.1"/>
    </source>
</evidence>
<accession>A0A7Y9T4G1</accession>
<dbReference type="EMBL" id="JACCCV010000002">
    <property type="protein sequence ID" value="NYF53426.1"/>
    <property type="molecule type" value="Genomic_DNA"/>
</dbReference>
<proteinExistence type="predicted"/>
<sequence>MIAPEIDPYFPNRYQKISDRPLVPPRGSRPRKKITERREKSGSRGSPGLDSLVTVEQNIVTGDE</sequence>
<dbReference type="Proteomes" id="UP000534186">
    <property type="component" value="Unassembled WGS sequence"/>
</dbReference>
<evidence type="ECO:0000313" key="3">
    <source>
        <dbReference type="Proteomes" id="UP000534186"/>
    </source>
</evidence>
<protein>
    <submittedName>
        <fullName evidence="2">Uncharacterized protein</fullName>
    </submittedName>
</protein>